<evidence type="ECO:0000256" key="1">
    <source>
        <dbReference type="SAM" id="Coils"/>
    </source>
</evidence>
<accession>A0A9P1C9E4</accession>
<reference evidence="3 4" key="2">
    <citation type="submission" date="2024-05" db="EMBL/GenBank/DDBJ databases">
        <authorList>
            <person name="Chen Y."/>
            <person name="Shah S."/>
            <person name="Dougan E. K."/>
            <person name="Thang M."/>
            <person name="Chan C."/>
        </authorList>
    </citation>
    <scope>NUCLEOTIDE SEQUENCE [LARGE SCALE GENOMIC DNA]</scope>
</reference>
<sequence>MELAVRPSTCSASGCLCAGQLGRRLDLVEAKVLSHWHEFLLYKSEAQRKFEDLFARRRGRSVNGTEVDRRLEKLEESQAECFDVKLAEVRSCCEESRLDLERHWNRQAQEVQNIQGRSEQRLEQRLEQRGDQLQSFFAGQVAELHRELRDSVQGQEKRLRQGNDEMLRLTESVTQQVLAAESRAEQQMSRLRSELELAEAASQDACARNATEITRAVTASECALKPRLQQAQAAARAAVTCLEISVEKRMKCWASEAAEEGRQAQHGRERLEELQEAVAQLELLLQKHGAQISEQSQSSEARDVSFERRFKSQGQQFEDLERSISQLRREVAERTDAIESRLTSEVSGCKDELQERLGKIGRQEVAASREAKEAQAAAAQALREACEVKSAQQELEYSLNESQERLSCISSVTTSTQDAMTSFKKELAALLDSQKLLQQSVASVQNSEAFDGKALRGKLLEEFSQAQLGMRSLGQRISSVETACAAADRSAATLKAEAAQLRLETEDLAKRRAAQALQSEKVEAELSQRLSQVERSIKSQGTGDGTSTQKLVNLAQQVETLRASSVASEGLFTELKTTIMRVEDLQAQVNRLARESRKGSDKIEGALSRLQETEKAMERVAKARESSELWREVRELRSQLSDVRLQNLVRSPRSCEITRPLGWLEP</sequence>
<evidence type="ECO:0000313" key="2">
    <source>
        <dbReference type="EMBL" id="CAI3987058.1"/>
    </source>
</evidence>
<feature type="coiled-coil region" evidence="1">
    <location>
        <begin position="145"/>
        <end position="201"/>
    </location>
</feature>
<evidence type="ECO:0000313" key="4">
    <source>
        <dbReference type="Proteomes" id="UP001152797"/>
    </source>
</evidence>
<feature type="coiled-coil region" evidence="1">
    <location>
        <begin position="484"/>
        <end position="511"/>
    </location>
</feature>
<dbReference type="Proteomes" id="UP001152797">
    <property type="component" value="Unassembled WGS sequence"/>
</dbReference>
<keyword evidence="1" id="KW-0175">Coiled coil</keyword>
<dbReference type="EMBL" id="CAMXCT010001128">
    <property type="protein sequence ID" value="CAI3987058.1"/>
    <property type="molecule type" value="Genomic_DNA"/>
</dbReference>
<proteinExistence type="predicted"/>
<organism evidence="2">
    <name type="scientific">Cladocopium goreaui</name>
    <dbReference type="NCBI Taxonomy" id="2562237"/>
    <lineage>
        <taxon>Eukaryota</taxon>
        <taxon>Sar</taxon>
        <taxon>Alveolata</taxon>
        <taxon>Dinophyceae</taxon>
        <taxon>Suessiales</taxon>
        <taxon>Symbiodiniaceae</taxon>
        <taxon>Cladocopium</taxon>
    </lineage>
</organism>
<gene>
    <name evidence="2" type="ORF">C1SCF055_LOCUS14359</name>
</gene>
<protein>
    <submittedName>
        <fullName evidence="3">Galactosyltransferase sqv-3</fullName>
    </submittedName>
</protein>
<reference evidence="2" key="1">
    <citation type="submission" date="2022-10" db="EMBL/GenBank/DDBJ databases">
        <authorList>
            <person name="Chen Y."/>
            <person name="Dougan E. K."/>
            <person name="Chan C."/>
            <person name="Rhodes N."/>
            <person name="Thang M."/>
        </authorList>
    </citation>
    <scope>NUCLEOTIDE SEQUENCE</scope>
</reference>
<evidence type="ECO:0000313" key="3">
    <source>
        <dbReference type="EMBL" id="CAL4774370.1"/>
    </source>
</evidence>
<dbReference type="EMBL" id="CAMXCT020001128">
    <property type="protein sequence ID" value="CAL1140433.1"/>
    <property type="molecule type" value="Genomic_DNA"/>
</dbReference>
<feature type="coiled-coil region" evidence="1">
    <location>
        <begin position="257"/>
        <end position="337"/>
    </location>
</feature>
<keyword evidence="4" id="KW-1185">Reference proteome</keyword>
<comment type="caution">
    <text evidence="2">The sequence shown here is derived from an EMBL/GenBank/DDBJ whole genome shotgun (WGS) entry which is preliminary data.</text>
</comment>
<dbReference type="GO" id="GO:0016757">
    <property type="term" value="F:glycosyltransferase activity"/>
    <property type="evidence" value="ECO:0007669"/>
    <property type="project" value="UniProtKB-KW"/>
</dbReference>
<name>A0A9P1C9E4_9DINO</name>
<keyword evidence="3" id="KW-0808">Transferase</keyword>
<dbReference type="OrthoDB" id="429684at2759"/>
<keyword evidence="3" id="KW-0328">Glycosyltransferase</keyword>
<dbReference type="AlphaFoldDB" id="A0A9P1C9E4"/>
<feature type="coiled-coil region" evidence="1">
    <location>
        <begin position="575"/>
        <end position="623"/>
    </location>
</feature>
<dbReference type="EMBL" id="CAMXCT030001128">
    <property type="protein sequence ID" value="CAL4774370.1"/>
    <property type="molecule type" value="Genomic_DNA"/>
</dbReference>